<keyword evidence="2" id="KW-0472">Membrane</keyword>
<dbReference type="Proteomes" id="UP000478008">
    <property type="component" value="Unassembled WGS sequence"/>
</dbReference>
<keyword evidence="2" id="KW-0812">Transmembrane</keyword>
<evidence type="ECO:0000256" key="3">
    <source>
        <dbReference type="SAM" id="SignalP"/>
    </source>
</evidence>
<feature type="chain" id="PRO_5028921771" evidence="3">
    <location>
        <begin position="24"/>
        <end position="428"/>
    </location>
</feature>
<keyword evidence="2" id="KW-1133">Transmembrane helix</keyword>
<evidence type="ECO:0000259" key="4">
    <source>
        <dbReference type="SMART" id="SM00768"/>
    </source>
</evidence>
<name>A0A7D9GXB6_DEKBR</name>
<evidence type="ECO:0000313" key="5">
    <source>
        <dbReference type="EMBL" id="VUG16042.1"/>
    </source>
</evidence>
<reference evidence="5 6" key="1">
    <citation type="submission" date="2019-07" db="EMBL/GenBank/DDBJ databases">
        <authorList>
            <person name="Friedrich A."/>
            <person name="Schacherer J."/>
        </authorList>
    </citation>
    <scope>NUCLEOTIDE SEQUENCE [LARGE SCALE GENOMIC DNA]</scope>
</reference>
<dbReference type="Gene3D" id="1.20.58.1040">
    <property type="match status" value="1"/>
</dbReference>
<feature type="transmembrane region" description="Helical" evidence="2">
    <location>
        <begin position="400"/>
        <end position="419"/>
    </location>
</feature>
<evidence type="ECO:0000256" key="1">
    <source>
        <dbReference type="ARBA" id="ARBA00022729"/>
    </source>
</evidence>
<gene>
    <name evidence="5" type="ORF">DEBR0S1_05974G</name>
</gene>
<keyword evidence="1 3" id="KW-0732">Signal</keyword>
<dbReference type="SMART" id="SM00768">
    <property type="entry name" value="X8"/>
    <property type="match status" value="1"/>
</dbReference>
<feature type="domain" description="X8" evidence="4">
    <location>
        <begin position="248"/>
        <end position="336"/>
    </location>
</feature>
<dbReference type="InterPro" id="IPR012946">
    <property type="entry name" value="X8"/>
</dbReference>
<protein>
    <submittedName>
        <fullName evidence="5">DEBR0S1_05974g1_1</fullName>
    </submittedName>
</protein>
<feature type="signal peptide" evidence="3">
    <location>
        <begin position="1"/>
        <end position="23"/>
    </location>
</feature>
<keyword evidence="6" id="KW-1185">Reference proteome</keyword>
<evidence type="ECO:0000256" key="2">
    <source>
        <dbReference type="SAM" id="Phobius"/>
    </source>
</evidence>
<accession>A0A7D9GXB6</accession>
<sequence length="428" mass="49017">MWLNQGLCAFLIQCLFLVKTATCASQYDFFLNYLKYIHNSQRSLPDLKFSNGTFVNIEDLAEVNLNLTEIIHYSEEEILSKSFYQMAKVPGYKIIHLEGIGETWNVDQLEKFTIIMNKCQTVHNILGIVIDLNATDFQSNSLPYLKVAVHDMKINLQKKKKHNQFVGFYIGDDDFNYVLTKSEMLLYLQCSNRMPPDLFMTRTTIKSVQQINEECKNFPTELQKLEINTSVLPYSPRPGRCDCIMTSLYCYSNPESNINWHTNMTIRDKVCQEIDCSSIENHADTGHYGIFGGCTEAQKNSIILNLYYTYHKMDPKYCDHNGLAQIRDSEPPASDFRDIIDVAGIKCGEEIPDDWSNYVVGVKKPQVKHNVSDSIDNVYEQDAIAFTNGVARCKNSINKLLATSIFIMSALYMFCAGGMRQIFITVYI</sequence>
<organism evidence="5 6">
    <name type="scientific">Dekkera bruxellensis</name>
    <name type="common">Brettanomyces custersii</name>
    <dbReference type="NCBI Taxonomy" id="5007"/>
    <lineage>
        <taxon>Eukaryota</taxon>
        <taxon>Fungi</taxon>
        <taxon>Dikarya</taxon>
        <taxon>Ascomycota</taxon>
        <taxon>Saccharomycotina</taxon>
        <taxon>Pichiomycetes</taxon>
        <taxon>Pichiales</taxon>
        <taxon>Pichiaceae</taxon>
        <taxon>Brettanomyces</taxon>
    </lineage>
</organism>
<proteinExistence type="predicted"/>
<dbReference type="EMBL" id="CABFWN010000001">
    <property type="protein sequence ID" value="VUG16042.1"/>
    <property type="molecule type" value="Genomic_DNA"/>
</dbReference>
<dbReference type="Pfam" id="PF07983">
    <property type="entry name" value="X8"/>
    <property type="match status" value="1"/>
</dbReference>
<dbReference type="AlphaFoldDB" id="A0A7D9GXB6"/>
<evidence type="ECO:0000313" key="6">
    <source>
        <dbReference type="Proteomes" id="UP000478008"/>
    </source>
</evidence>